<dbReference type="InterPro" id="IPR013783">
    <property type="entry name" value="Ig-like_fold"/>
</dbReference>
<dbReference type="InterPro" id="IPR007110">
    <property type="entry name" value="Ig-like_dom"/>
</dbReference>
<evidence type="ECO:0000313" key="5">
    <source>
        <dbReference type="Proteomes" id="UP001159405"/>
    </source>
</evidence>
<keyword evidence="2" id="KW-1015">Disulfide bond</keyword>
<name>A0ABN8SAL2_9CNID</name>
<feature type="non-terminal residue" evidence="4">
    <location>
        <position position="1"/>
    </location>
</feature>
<dbReference type="SMART" id="SM00409">
    <property type="entry name" value="IG"/>
    <property type="match status" value="3"/>
</dbReference>
<dbReference type="InterPro" id="IPR003599">
    <property type="entry name" value="Ig_sub"/>
</dbReference>
<accession>A0ABN8SAL2</accession>
<evidence type="ECO:0000256" key="2">
    <source>
        <dbReference type="ARBA" id="ARBA00023157"/>
    </source>
</evidence>
<keyword evidence="1" id="KW-0732">Signal</keyword>
<dbReference type="SUPFAM" id="SSF48726">
    <property type="entry name" value="Immunoglobulin"/>
    <property type="match status" value="2"/>
</dbReference>
<dbReference type="InterPro" id="IPR013098">
    <property type="entry name" value="Ig_I-set"/>
</dbReference>
<protein>
    <recommendedName>
        <fullName evidence="3">Ig-like domain-containing protein</fullName>
    </recommendedName>
</protein>
<dbReference type="InterPro" id="IPR050958">
    <property type="entry name" value="Cell_Adh-Cytoskel_Orgn"/>
</dbReference>
<feature type="domain" description="Ig-like" evidence="3">
    <location>
        <begin position="171"/>
        <end position="267"/>
    </location>
</feature>
<keyword evidence="5" id="KW-1185">Reference proteome</keyword>
<sequence length="270" mass="30145">HAGTHVDFNCSTDEPNATVKLLFTHDFGSTWRVKTLAPDRLVLKEQVFTLMNVVLRDGGSYACNATDQSGQTIQWPNSRGIILYVRSVELPKHFVLIPKKSITLFRGQDSRVTCECDGAADATLKWEKKGNKGSYSVVPENSGSYKCTVMVEPDKSDYRLTTVRVIAKLADHFRLRPSRSVTVLQGKEVKVKCESKGVSVTKLQWNKQTITGDVPVPDNMVTFVRDRYTNAMKAILKIAHAKIEDAGLYKCVLTAFGKTDFKRIKITVKG</sequence>
<dbReference type="Pfam" id="PF07679">
    <property type="entry name" value="I-set"/>
    <property type="match status" value="1"/>
</dbReference>
<evidence type="ECO:0000259" key="3">
    <source>
        <dbReference type="PROSITE" id="PS50835"/>
    </source>
</evidence>
<feature type="domain" description="Ig-like" evidence="3">
    <location>
        <begin position="91"/>
        <end position="161"/>
    </location>
</feature>
<comment type="caution">
    <text evidence="4">The sequence shown here is derived from an EMBL/GenBank/DDBJ whole genome shotgun (WGS) entry which is preliminary data.</text>
</comment>
<dbReference type="PROSITE" id="PS50835">
    <property type="entry name" value="IG_LIKE"/>
    <property type="match status" value="3"/>
</dbReference>
<organism evidence="4 5">
    <name type="scientific">Porites lobata</name>
    <dbReference type="NCBI Taxonomy" id="104759"/>
    <lineage>
        <taxon>Eukaryota</taxon>
        <taxon>Metazoa</taxon>
        <taxon>Cnidaria</taxon>
        <taxon>Anthozoa</taxon>
        <taxon>Hexacorallia</taxon>
        <taxon>Scleractinia</taxon>
        <taxon>Fungiina</taxon>
        <taxon>Poritidae</taxon>
        <taxon>Porites</taxon>
    </lineage>
</organism>
<reference evidence="4 5" key="1">
    <citation type="submission" date="2022-05" db="EMBL/GenBank/DDBJ databases">
        <authorList>
            <consortium name="Genoscope - CEA"/>
            <person name="William W."/>
        </authorList>
    </citation>
    <scope>NUCLEOTIDE SEQUENCE [LARGE SCALE GENOMIC DNA]</scope>
</reference>
<dbReference type="Gene3D" id="2.60.40.10">
    <property type="entry name" value="Immunoglobulins"/>
    <property type="match status" value="3"/>
</dbReference>
<proteinExistence type="predicted"/>
<dbReference type="InterPro" id="IPR003598">
    <property type="entry name" value="Ig_sub2"/>
</dbReference>
<feature type="domain" description="Ig-like" evidence="3">
    <location>
        <begin position="1"/>
        <end position="74"/>
    </location>
</feature>
<dbReference type="SMART" id="SM00408">
    <property type="entry name" value="IGc2"/>
    <property type="match status" value="2"/>
</dbReference>
<dbReference type="EMBL" id="CALNXK010000635">
    <property type="protein sequence ID" value="CAH3188574.1"/>
    <property type="molecule type" value="Genomic_DNA"/>
</dbReference>
<dbReference type="PANTHER" id="PTHR45080">
    <property type="entry name" value="CONTACTIN 5"/>
    <property type="match status" value="1"/>
</dbReference>
<dbReference type="InterPro" id="IPR036179">
    <property type="entry name" value="Ig-like_dom_sf"/>
</dbReference>
<dbReference type="PANTHER" id="PTHR45080:SF8">
    <property type="entry name" value="IG-LIKE DOMAIN-CONTAINING PROTEIN"/>
    <property type="match status" value="1"/>
</dbReference>
<evidence type="ECO:0000313" key="4">
    <source>
        <dbReference type="EMBL" id="CAH3188574.1"/>
    </source>
</evidence>
<dbReference type="Proteomes" id="UP001159405">
    <property type="component" value="Unassembled WGS sequence"/>
</dbReference>
<evidence type="ECO:0000256" key="1">
    <source>
        <dbReference type="ARBA" id="ARBA00022729"/>
    </source>
</evidence>
<gene>
    <name evidence="4" type="ORF">PLOB_00041025</name>
</gene>